<proteinExistence type="predicted"/>
<name>A0AAD9RIQ5_9HYME</name>
<reference evidence="2" key="1">
    <citation type="submission" date="2021-08" db="EMBL/GenBank/DDBJ databases">
        <authorList>
            <person name="Misof B."/>
            <person name="Oliver O."/>
            <person name="Podsiadlowski L."/>
            <person name="Donath A."/>
            <person name="Peters R."/>
            <person name="Mayer C."/>
            <person name="Rust J."/>
            <person name="Gunkel S."/>
            <person name="Lesny P."/>
            <person name="Martin S."/>
            <person name="Oeyen J.P."/>
            <person name="Petersen M."/>
            <person name="Panagiotis P."/>
            <person name="Wilbrandt J."/>
            <person name="Tanja T."/>
        </authorList>
    </citation>
    <scope>NUCLEOTIDE SEQUENCE</scope>
    <source>
        <strain evidence="2">GBR_01_08_01A</strain>
        <tissue evidence="2">Thorax + abdomen</tissue>
    </source>
</reference>
<keyword evidence="3" id="KW-1185">Reference proteome</keyword>
<organism evidence="2 3">
    <name type="scientific">Odynerus spinipes</name>
    <dbReference type="NCBI Taxonomy" id="1348599"/>
    <lineage>
        <taxon>Eukaryota</taxon>
        <taxon>Metazoa</taxon>
        <taxon>Ecdysozoa</taxon>
        <taxon>Arthropoda</taxon>
        <taxon>Hexapoda</taxon>
        <taxon>Insecta</taxon>
        <taxon>Pterygota</taxon>
        <taxon>Neoptera</taxon>
        <taxon>Endopterygota</taxon>
        <taxon>Hymenoptera</taxon>
        <taxon>Apocrita</taxon>
        <taxon>Aculeata</taxon>
        <taxon>Vespoidea</taxon>
        <taxon>Vespidae</taxon>
        <taxon>Eumeninae</taxon>
        <taxon>Odynerus</taxon>
    </lineage>
</organism>
<protein>
    <submittedName>
        <fullName evidence="2">Uncharacterized protein</fullName>
    </submittedName>
</protein>
<dbReference type="EMBL" id="JAIFRP010000053">
    <property type="protein sequence ID" value="KAK2580421.1"/>
    <property type="molecule type" value="Genomic_DNA"/>
</dbReference>
<gene>
    <name evidence="2" type="ORF">KPH14_006171</name>
</gene>
<feature type="region of interest" description="Disordered" evidence="1">
    <location>
        <begin position="125"/>
        <end position="159"/>
    </location>
</feature>
<evidence type="ECO:0000313" key="3">
    <source>
        <dbReference type="Proteomes" id="UP001258017"/>
    </source>
</evidence>
<sequence length="159" mass="18639">MERKSTYWDLDRCDIRLLFEITIHRIRNTCFKGHWMKTNIEMLTKKLFDFQLWAKESSYLKFTLLHLGPLSCRRPYALPKRDRRATKVLNRLFPSLILLKDSIGINKHQFPSSSLSTLLHQYATSSAPKRKPELELRVTGPLGEPVERPRSRGKGVETE</sequence>
<comment type="caution">
    <text evidence="2">The sequence shown here is derived from an EMBL/GenBank/DDBJ whole genome shotgun (WGS) entry which is preliminary data.</text>
</comment>
<feature type="compositionally biased region" description="Basic and acidic residues" evidence="1">
    <location>
        <begin position="145"/>
        <end position="159"/>
    </location>
</feature>
<reference evidence="2" key="2">
    <citation type="journal article" date="2023" name="Commun. Biol.">
        <title>Intrasexual cuticular hydrocarbon dimorphism in a wasp sheds light on hydrocarbon biosynthesis genes in Hymenoptera.</title>
        <authorList>
            <person name="Moris V.C."/>
            <person name="Podsiadlowski L."/>
            <person name="Martin S."/>
            <person name="Oeyen J.P."/>
            <person name="Donath A."/>
            <person name="Petersen M."/>
            <person name="Wilbrandt J."/>
            <person name="Misof B."/>
            <person name="Liedtke D."/>
            <person name="Thamm M."/>
            <person name="Scheiner R."/>
            <person name="Schmitt T."/>
            <person name="Niehuis O."/>
        </authorList>
    </citation>
    <scope>NUCLEOTIDE SEQUENCE</scope>
    <source>
        <strain evidence="2">GBR_01_08_01A</strain>
    </source>
</reference>
<evidence type="ECO:0000256" key="1">
    <source>
        <dbReference type="SAM" id="MobiDB-lite"/>
    </source>
</evidence>
<evidence type="ECO:0000313" key="2">
    <source>
        <dbReference type="EMBL" id="KAK2580421.1"/>
    </source>
</evidence>
<accession>A0AAD9RIQ5</accession>
<dbReference type="AlphaFoldDB" id="A0AAD9RIQ5"/>
<dbReference type="Proteomes" id="UP001258017">
    <property type="component" value="Unassembled WGS sequence"/>
</dbReference>